<dbReference type="Pfam" id="PF12730">
    <property type="entry name" value="ABC2_membrane_4"/>
    <property type="match status" value="1"/>
</dbReference>
<dbReference type="RefSeq" id="WP_133989650.1">
    <property type="nucleotide sequence ID" value="NZ_SODV01000001.1"/>
</dbReference>
<feature type="transmembrane region" description="Helical" evidence="1">
    <location>
        <begin position="182"/>
        <end position="202"/>
    </location>
</feature>
<gene>
    <name evidence="2" type="ORF">EDB95_0170</name>
</gene>
<feature type="transmembrane region" description="Helical" evidence="1">
    <location>
        <begin position="233"/>
        <end position="252"/>
    </location>
</feature>
<keyword evidence="3" id="KW-1185">Reference proteome</keyword>
<evidence type="ECO:0000256" key="1">
    <source>
        <dbReference type="SAM" id="Phobius"/>
    </source>
</evidence>
<evidence type="ECO:0000313" key="2">
    <source>
        <dbReference type="EMBL" id="TDW99162.1"/>
    </source>
</evidence>
<protein>
    <recommendedName>
        <fullName evidence="4">ABC-2 family transporter</fullName>
    </recommendedName>
</protein>
<proteinExistence type="predicted"/>
<sequence>MSTFLISLRTEFMKIRRSSAFWLVIAGSAFLPCIFFLMYVTKPDVFIKRLGSNPWMGHILQGFEGASFFLWPMFITVVASLVTQIEYRNNTWKQVLASPLKLGDVYFAKYLVIQCMILGAYMLFDLEMMLSGLAAEVFYPGYTFAHHPVPIRAILQLDAKSFIAILGMTTIQYCISLRFKNFIAAIGTGLALIIAGLIMIPWDKVVYFPYAYSALSFMRGSATGDFKILKHEYWSLGYFAVFLLGGFADFVFRRERG</sequence>
<accession>A0A4V3GLE6</accession>
<dbReference type="CDD" id="cd21809">
    <property type="entry name" value="ABC-2_lan_permease-like"/>
    <property type="match status" value="1"/>
</dbReference>
<name>A0A4V3GLE6_9BACT</name>
<comment type="caution">
    <text evidence="2">The sequence shown here is derived from an EMBL/GenBank/DDBJ whole genome shotgun (WGS) entry which is preliminary data.</text>
</comment>
<evidence type="ECO:0008006" key="4">
    <source>
        <dbReference type="Google" id="ProtNLM"/>
    </source>
</evidence>
<organism evidence="2 3">
    <name type="scientific">Dinghuibacter silviterrae</name>
    <dbReference type="NCBI Taxonomy" id="1539049"/>
    <lineage>
        <taxon>Bacteria</taxon>
        <taxon>Pseudomonadati</taxon>
        <taxon>Bacteroidota</taxon>
        <taxon>Chitinophagia</taxon>
        <taxon>Chitinophagales</taxon>
        <taxon>Chitinophagaceae</taxon>
        <taxon>Dinghuibacter</taxon>
    </lineage>
</organism>
<dbReference type="AlphaFoldDB" id="A0A4V3GLE6"/>
<feature type="transmembrane region" description="Helical" evidence="1">
    <location>
        <begin position="62"/>
        <end position="85"/>
    </location>
</feature>
<reference evidence="2 3" key="1">
    <citation type="submission" date="2019-03" db="EMBL/GenBank/DDBJ databases">
        <title>Genomic Encyclopedia of Type Strains, Phase IV (KMG-IV): sequencing the most valuable type-strain genomes for metagenomic binning, comparative biology and taxonomic classification.</title>
        <authorList>
            <person name="Goeker M."/>
        </authorList>
    </citation>
    <scope>NUCLEOTIDE SEQUENCE [LARGE SCALE GENOMIC DNA]</scope>
    <source>
        <strain evidence="2 3">DSM 100059</strain>
    </source>
</reference>
<feature type="transmembrane region" description="Helical" evidence="1">
    <location>
        <begin position="20"/>
        <end position="41"/>
    </location>
</feature>
<keyword evidence="1" id="KW-0812">Transmembrane</keyword>
<keyword evidence="1" id="KW-1133">Transmembrane helix</keyword>
<evidence type="ECO:0000313" key="3">
    <source>
        <dbReference type="Proteomes" id="UP000294498"/>
    </source>
</evidence>
<dbReference type="Proteomes" id="UP000294498">
    <property type="component" value="Unassembled WGS sequence"/>
</dbReference>
<dbReference type="EMBL" id="SODV01000001">
    <property type="protein sequence ID" value="TDW99162.1"/>
    <property type="molecule type" value="Genomic_DNA"/>
</dbReference>
<feature type="transmembrane region" description="Helical" evidence="1">
    <location>
        <begin position="105"/>
        <end position="124"/>
    </location>
</feature>
<keyword evidence="1" id="KW-0472">Membrane</keyword>
<dbReference type="OrthoDB" id="5946463at2"/>